<protein>
    <submittedName>
        <fullName evidence="2">Serum response factor-binding protein 1</fullName>
    </submittedName>
</protein>
<comment type="caution">
    <text evidence="2">The sequence shown here is derived from an EMBL/GenBank/DDBJ whole genome shotgun (WGS) entry which is preliminary data.</text>
</comment>
<organism evidence="2 3">
    <name type="scientific">Smittium culicis</name>
    <dbReference type="NCBI Taxonomy" id="133412"/>
    <lineage>
        <taxon>Eukaryota</taxon>
        <taxon>Fungi</taxon>
        <taxon>Fungi incertae sedis</taxon>
        <taxon>Zoopagomycota</taxon>
        <taxon>Kickxellomycotina</taxon>
        <taxon>Harpellomycetes</taxon>
        <taxon>Harpellales</taxon>
        <taxon>Legeriomycetaceae</taxon>
        <taxon>Smittium</taxon>
    </lineage>
</organism>
<keyword evidence="3" id="KW-1185">Reference proteome</keyword>
<dbReference type="OrthoDB" id="10574866at2759"/>
<feature type="chain" id="PRO_5012593645" evidence="1">
    <location>
        <begin position="20"/>
        <end position="189"/>
    </location>
</feature>
<reference evidence="2 3" key="1">
    <citation type="submission" date="2017-01" db="EMBL/GenBank/DDBJ databases">
        <authorList>
            <person name="Mah S.A."/>
            <person name="Swanson W.J."/>
            <person name="Moy G.W."/>
            <person name="Vacquier V.D."/>
        </authorList>
    </citation>
    <scope>NUCLEOTIDE SEQUENCE [LARGE SCALE GENOMIC DNA]</scope>
    <source>
        <strain evidence="2 3">GSMNP</strain>
    </source>
</reference>
<proteinExistence type="predicted"/>
<gene>
    <name evidence="2" type="ORF">AYI70_g5537</name>
</gene>
<evidence type="ECO:0000256" key="1">
    <source>
        <dbReference type="SAM" id="SignalP"/>
    </source>
</evidence>
<keyword evidence="1" id="KW-0732">Signal</keyword>
<dbReference type="EMBL" id="LSSN01001830">
    <property type="protein sequence ID" value="OMJ18128.1"/>
    <property type="molecule type" value="Genomic_DNA"/>
</dbReference>
<name>A0A1R1XU47_9FUNG</name>
<evidence type="ECO:0000313" key="2">
    <source>
        <dbReference type="EMBL" id="OMJ18128.1"/>
    </source>
</evidence>
<feature type="signal peptide" evidence="1">
    <location>
        <begin position="1"/>
        <end position="19"/>
    </location>
</feature>
<sequence length="189" mass="20457">MVSVKSSIALFAAISATMAYGMENDLEDYNDNEIYSYGSAHRSAYGVRRSVVAPRLGYARSGLSRSFIGRPRFLRTYRAGWRRVFRDGVWGYEDPVSVVAAPVVEAPAVAAPVVEAPAVAAPVVEAPVVAAPAVEVPAVVEPVVQPAVIAPCVGCIRRHRHIPRRSLRRAVRRALVRRRAAVARIVNSG</sequence>
<dbReference type="AlphaFoldDB" id="A0A1R1XU47"/>
<accession>A0A1R1XU47</accession>
<evidence type="ECO:0000313" key="3">
    <source>
        <dbReference type="Proteomes" id="UP000187283"/>
    </source>
</evidence>
<dbReference type="Proteomes" id="UP000187283">
    <property type="component" value="Unassembled WGS sequence"/>
</dbReference>